<dbReference type="InterPro" id="IPR043502">
    <property type="entry name" value="DNA/RNA_pol_sf"/>
</dbReference>
<evidence type="ECO:0000259" key="4">
    <source>
        <dbReference type="Pfam" id="PF17919"/>
    </source>
</evidence>
<dbReference type="Pfam" id="PF17919">
    <property type="entry name" value="RT_RNaseH_2"/>
    <property type="match status" value="1"/>
</dbReference>
<dbReference type="InterPro" id="IPR051320">
    <property type="entry name" value="Viral_Replic_Matur_Polypro"/>
</dbReference>
<proteinExistence type="predicted"/>
<name>A0AAV1KU37_9NEOP</name>
<dbReference type="InterPro" id="IPR043128">
    <property type="entry name" value="Rev_trsase/Diguanyl_cyclase"/>
</dbReference>
<keyword evidence="6" id="KW-1185">Reference proteome</keyword>
<dbReference type="AlphaFoldDB" id="A0AAV1KU37"/>
<evidence type="ECO:0000313" key="6">
    <source>
        <dbReference type="Proteomes" id="UP001314205"/>
    </source>
</evidence>
<dbReference type="EMBL" id="CAVLGL010000079">
    <property type="protein sequence ID" value="CAK1585317.1"/>
    <property type="molecule type" value="Genomic_DNA"/>
</dbReference>
<dbReference type="GO" id="GO:0046872">
    <property type="term" value="F:metal ion binding"/>
    <property type="evidence" value="ECO:0007669"/>
    <property type="project" value="UniProtKB-KW"/>
</dbReference>
<dbReference type="PANTHER" id="PTHR33064:SF37">
    <property type="entry name" value="RIBONUCLEASE H"/>
    <property type="match status" value="1"/>
</dbReference>
<evidence type="ECO:0000256" key="2">
    <source>
        <dbReference type="ARBA" id="ARBA00022723"/>
    </source>
</evidence>
<evidence type="ECO:0000259" key="3">
    <source>
        <dbReference type="Pfam" id="PF13359"/>
    </source>
</evidence>
<keyword evidence="2" id="KW-0479">Metal-binding</keyword>
<evidence type="ECO:0000256" key="1">
    <source>
        <dbReference type="ARBA" id="ARBA00001968"/>
    </source>
</evidence>
<feature type="domain" description="DDE Tnp4" evidence="3">
    <location>
        <begin position="301"/>
        <end position="454"/>
    </location>
</feature>
<dbReference type="Pfam" id="PF13359">
    <property type="entry name" value="DDE_Tnp_4"/>
    <property type="match status" value="1"/>
</dbReference>
<evidence type="ECO:0000313" key="5">
    <source>
        <dbReference type="EMBL" id="CAK1585317.1"/>
    </source>
</evidence>
<sequence>MQDYGMVINTSKCVFGASTVTFLGYTVSPEGVKSLTSKVQAIKDFPVPKNVKELRRFLGMLNFRFVPGAAETQAPLNSLLTGAVKGSHPVNITGDALIAFEKCKEDLCNATLLAYPDLNSKLRVVTDASDIAIGGVLQQFKDVSDEYEIFEFLEEDNKSKIVEDKIERAILRSQMDSFSIDDDEFIKRYRLSKNLVLELCDDLRPFMTKPAKFTDLSIETKILIALSFYATGSYQRPIGDIAAHSVPQQTVSAVLGQVTQGLNMPQLRSKYIRFPRDAAQRRANILRFYNKFGMPGVLGCIDCTHVAMVRPSQNEERYYCRKQYHSLNVQLICNADMDIISVDASYGGASHDAFIWSNHPLKTHMEDLSTSEAIWLLGDSGYPLRRYLMTPIVDAPPNTPEGYYTDMHVRARNVIERTIGLMKARFRCLLVHRVLHYEPHMAASIVNACVILHNICNKANVSVEELQPEEALREYELQQLTTPRQDSAVNSRAAQNPELREGITVRNNLIDRLWRSRSAT</sequence>
<dbReference type="SUPFAM" id="SSF56672">
    <property type="entry name" value="DNA/RNA polymerases"/>
    <property type="match status" value="1"/>
</dbReference>
<organism evidence="5 6">
    <name type="scientific">Parnassius mnemosyne</name>
    <name type="common">clouded apollo</name>
    <dbReference type="NCBI Taxonomy" id="213953"/>
    <lineage>
        <taxon>Eukaryota</taxon>
        <taxon>Metazoa</taxon>
        <taxon>Ecdysozoa</taxon>
        <taxon>Arthropoda</taxon>
        <taxon>Hexapoda</taxon>
        <taxon>Insecta</taxon>
        <taxon>Pterygota</taxon>
        <taxon>Neoptera</taxon>
        <taxon>Endopterygota</taxon>
        <taxon>Lepidoptera</taxon>
        <taxon>Glossata</taxon>
        <taxon>Ditrysia</taxon>
        <taxon>Papilionoidea</taxon>
        <taxon>Papilionidae</taxon>
        <taxon>Parnassiinae</taxon>
        <taxon>Parnassini</taxon>
        <taxon>Parnassius</taxon>
        <taxon>Driopa</taxon>
    </lineage>
</organism>
<dbReference type="GO" id="GO:0071897">
    <property type="term" value="P:DNA biosynthetic process"/>
    <property type="evidence" value="ECO:0007669"/>
    <property type="project" value="UniProtKB-ARBA"/>
</dbReference>
<gene>
    <name evidence="5" type="ORF">PARMNEM_LOCUS6419</name>
</gene>
<comment type="caution">
    <text evidence="5">The sequence shown here is derived from an EMBL/GenBank/DDBJ whole genome shotgun (WGS) entry which is preliminary data.</text>
</comment>
<protein>
    <recommendedName>
        <fullName evidence="7">Nuclease HARBI1</fullName>
    </recommendedName>
</protein>
<dbReference type="InterPro" id="IPR027806">
    <property type="entry name" value="HARBI1_dom"/>
</dbReference>
<accession>A0AAV1KU37</accession>
<reference evidence="5 6" key="1">
    <citation type="submission" date="2023-11" db="EMBL/GenBank/DDBJ databases">
        <authorList>
            <person name="Hedman E."/>
            <person name="Englund M."/>
            <person name="Stromberg M."/>
            <person name="Nyberg Akerstrom W."/>
            <person name="Nylinder S."/>
            <person name="Jareborg N."/>
            <person name="Kallberg Y."/>
            <person name="Kronander E."/>
        </authorList>
    </citation>
    <scope>NUCLEOTIDE SEQUENCE [LARGE SCALE GENOMIC DNA]</scope>
</reference>
<comment type="cofactor">
    <cofactor evidence="1">
        <name>a divalent metal cation</name>
        <dbReference type="ChEBI" id="CHEBI:60240"/>
    </cofactor>
</comment>
<feature type="domain" description="Reverse transcriptase/retrotransposon-derived protein RNase H-like" evidence="4">
    <location>
        <begin position="98"/>
        <end position="145"/>
    </location>
</feature>
<dbReference type="PANTHER" id="PTHR33064">
    <property type="entry name" value="POL PROTEIN"/>
    <property type="match status" value="1"/>
</dbReference>
<dbReference type="Gene3D" id="3.30.70.270">
    <property type="match status" value="1"/>
</dbReference>
<dbReference type="Proteomes" id="UP001314205">
    <property type="component" value="Unassembled WGS sequence"/>
</dbReference>
<dbReference type="InterPro" id="IPR041577">
    <property type="entry name" value="RT_RNaseH_2"/>
</dbReference>
<evidence type="ECO:0008006" key="7">
    <source>
        <dbReference type="Google" id="ProtNLM"/>
    </source>
</evidence>